<organism evidence="3">
    <name type="scientific">marine sediment metagenome</name>
    <dbReference type="NCBI Taxonomy" id="412755"/>
    <lineage>
        <taxon>unclassified sequences</taxon>
        <taxon>metagenomes</taxon>
        <taxon>ecological metagenomes</taxon>
    </lineage>
</organism>
<comment type="caution">
    <text evidence="3">The sequence shown here is derived from an EMBL/GenBank/DDBJ whole genome shotgun (WGS) entry which is preliminary data.</text>
</comment>
<feature type="compositionally biased region" description="Low complexity" evidence="1">
    <location>
        <begin position="46"/>
        <end position="56"/>
    </location>
</feature>
<keyword evidence="2" id="KW-1133">Transmembrane helix</keyword>
<keyword evidence="2" id="KW-0472">Membrane</keyword>
<gene>
    <name evidence="3" type="ORF">LCGC14_1978970</name>
</gene>
<evidence type="ECO:0000256" key="1">
    <source>
        <dbReference type="SAM" id="MobiDB-lite"/>
    </source>
</evidence>
<evidence type="ECO:0000313" key="3">
    <source>
        <dbReference type="EMBL" id="KKL83018.1"/>
    </source>
</evidence>
<evidence type="ECO:0000256" key="2">
    <source>
        <dbReference type="SAM" id="Phobius"/>
    </source>
</evidence>
<reference evidence="3" key="1">
    <citation type="journal article" date="2015" name="Nature">
        <title>Complex archaea that bridge the gap between prokaryotes and eukaryotes.</title>
        <authorList>
            <person name="Spang A."/>
            <person name="Saw J.H."/>
            <person name="Jorgensen S.L."/>
            <person name="Zaremba-Niedzwiedzka K."/>
            <person name="Martijn J."/>
            <person name="Lind A.E."/>
            <person name="van Eijk R."/>
            <person name="Schleper C."/>
            <person name="Guy L."/>
            <person name="Ettema T.J."/>
        </authorList>
    </citation>
    <scope>NUCLEOTIDE SEQUENCE</scope>
</reference>
<proteinExistence type="predicted"/>
<dbReference type="EMBL" id="LAZR01022106">
    <property type="protein sequence ID" value="KKL83018.1"/>
    <property type="molecule type" value="Genomic_DNA"/>
</dbReference>
<feature type="region of interest" description="Disordered" evidence="1">
    <location>
        <begin position="30"/>
        <end position="67"/>
    </location>
</feature>
<sequence>MADRITREFTAKHKLHFEAAKNDVEKTYGAMKDRPIIPNDSDPSVAERAAPEAPAPGSLAPSAERAPRPYRDSFASGLFSHRAFHAHHPLFSALYPRRESDSTKYNKVKQHIRNDNLVLANNEADRIVSAYSRNMAYRDISENYLNKYISRYNVRRSSEHLVSASRVVSKIIDHSMKNNLNYRTVQKAFPNHLVHVEGVARLITNIRLKNMALETIAKKNITLYLSYSMEARIQDGIRIANTLVTDDSTKQNILNEAINAYIRKDKLKKAINLNNSISSINAQDQNKKDIANQYVNRNFTNANFQKSLTTASQISSMSIKDSTYSLIVGKAASNKAYLKSYKTISKISKFSKRLGLYIKVTCKMLFFGLFKVVSFPFKLTYWGFYYLLAPFRALFKRR</sequence>
<accession>A0A0F9F9U8</accession>
<name>A0A0F9F9U8_9ZZZZ</name>
<dbReference type="AlphaFoldDB" id="A0A0F9F9U8"/>
<keyword evidence="2" id="KW-0812">Transmembrane</keyword>
<feature type="transmembrane region" description="Helical" evidence="2">
    <location>
        <begin position="379"/>
        <end position="395"/>
    </location>
</feature>
<protein>
    <submittedName>
        <fullName evidence="3">Uncharacterized protein</fullName>
    </submittedName>
</protein>